<dbReference type="Proteomes" id="UP001431313">
    <property type="component" value="Unassembled WGS sequence"/>
</dbReference>
<dbReference type="RefSeq" id="WP_258787956.1">
    <property type="nucleotide sequence ID" value="NZ_JANUGQ010000010.1"/>
</dbReference>
<feature type="compositionally biased region" description="Gly residues" evidence="1">
    <location>
        <begin position="887"/>
        <end position="906"/>
    </location>
</feature>
<sequence length="968" mass="101955">MSRTADTNTATGAEAALIAGPARALAIGHPADATVATGPAGAPDTPGDGTVSGVSHGVAGYVAAAIRAGRHQAVPALAARLTPAQRCDLARELPGLRKEFRALGWNRWEERENMRVALVLAGAVCHTGAAASASWLGARELRDWEGLPTERLLALYADRDPAWLGDLAHRLANRASTAEEDYPLIRGLVRLAGCPVPTTDAFVRGWATAMVALGYGDRDRVRLDDALRAEPAVRELVARLFETVEPADALVRFGDPERPQHWPAALARLAGDGTLERPALVRSTLARLLRGGRPQQLRVFTAVLRKLELTPQEERRHLADWIALAADAPSPVAAEAQQVATRLWEAGELTAERLAELSDAVLFRPEKKLVRAQLVLLGKALRRDPGARQVLLPAVAGAFGHGDTALQERALALVTRHLRPGDDALREELAGQAALLSPAHQPAAAALFGADLSPTAGEPYEETLPPAPVPRRLCPAPETVAETVELVAALVRARRPDPAGFEVALDGLVRHAHRDRAALAEALEPVLATGWRWERDEHGRVDPGRLGWLELVAAAVLRRVRPADLTGDIAEGSRRDCPHEALERVLRARLYEVAHRVRTAPPPFLLATPSWETGAIEPEELAGRLAAYHRLGLEPAPADFAQALLRVRRDPAAASLAAAAGSPAGDRLARWLVAPGDAADRLERRVEEPAPHRPGHLWGRARAGVRRVVVATRERLLPLREFPPAFHTLGRAHTGLTERCWHWDSLDGLRGAVLPEDRELQAAWALPGFTACAVSGERGACAELPRLAELGGEAGPVLHLAVATGLGARHPEDRLAAVDALLVLAARGELDAARVGRDLAELIGMGTVKPNRLADAARTAAATGACATTWAVLAPALPALLPVEGGAGQGGAGQGGAGQGGAGQGEKPGSVPSGAGELLAVAADCVERCGATGPVPAGLDAAAGRTGSSRFAAQARRLRDGLSAAGRG</sequence>
<keyword evidence="4" id="KW-1185">Reference proteome</keyword>
<dbReference type="Pfam" id="PF25148">
    <property type="entry name" value="DUF7824"/>
    <property type="match status" value="1"/>
</dbReference>
<organism evidence="3 4">
    <name type="scientific">Streptomyces pyxinae</name>
    <dbReference type="NCBI Taxonomy" id="2970734"/>
    <lineage>
        <taxon>Bacteria</taxon>
        <taxon>Bacillati</taxon>
        <taxon>Actinomycetota</taxon>
        <taxon>Actinomycetes</taxon>
        <taxon>Kitasatosporales</taxon>
        <taxon>Streptomycetaceae</taxon>
        <taxon>Streptomyces</taxon>
    </lineage>
</organism>
<dbReference type="InterPro" id="IPR056726">
    <property type="entry name" value="DUF7824"/>
</dbReference>
<gene>
    <name evidence="3" type="ORF">NX801_13705</name>
</gene>
<dbReference type="EMBL" id="JANUGQ010000010">
    <property type="protein sequence ID" value="MCS0636695.1"/>
    <property type="molecule type" value="Genomic_DNA"/>
</dbReference>
<feature type="region of interest" description="Disordered" evidence="1">
    <location>
        <begin position="887"/>
        <end position="913"/>
    </location>
</feature>
<comment type="caution">
    <text evidence="3">The sequence shown here is derived from an EMBL/GenBank/DDBJ whole genome shotgun (WGS) entry which is preliminary data.</text>
</comment>
<accession>A0ABT2CH09</accession>
<proteinExistence type="predicted"/>
<protein>
    <submittedName>
        <fullName evidence="3">DUF6493 family protein</fullName>
    </submittedName>
</protein>
<evidence type="ECO:0000313" key="3">
    <source>
        <dbReference type="EMBL" id="MCS0636695.1"/>
    </source>
</evidence>
<evidence type="ECO:0000256" key="1">
    <source>
        <dbReference type="SAM" id="MobiDB-lite"/>
    </source>
</evidence>
<feature type="domain" description="DUF7824" evidence="2">
    <location>
        <begin position="497"/>
        <end position="659"/>
    </location>
</feature>
<name>A0ABT2CH09_9ACTN</name>
<evidence type="ECO:0000259" key="2">
    <source>
        <dbReference type="Pfam" id="PF25148"/>
    </source>
</evidence>
<reference evidence="3" key="1">
    <citation type="submission" date="2022-08" db="EMBL/GenBank/DDBJ databases">
        <authorList>
            <person name="Somphong A."/>
            <person name="Phongsopitanun W."/>
        </authorList>
    </citation>
    <scope>NUCLEOTIDE SEQUENCE</scope>
    <source>
        <strain evidence="3">LP05-1</strain>
    </source>
</reference>
<evidence type="ECO:0000313" key="4">
    <source>
        <dbReference type="Proteomes" id="UP001431313"/>
    </source>
</evidence>